<dbReference type="EnsemblPlants" id="QL02p094516:mrna">
    <property type="protein sequence ID" value="QL02p094516:mrna"/>
    <property type="gene ID" value="QL02p094516"/>
</dbReference>
<evidence type="ECO:0000313" key="1">
    <source>
        <dbReference type="EnsemblPlants" id="QL02p094516:mrna"/>
    </source>
</evidence>
<dbReference type="PANTHER" id="PTHR31325">
    <property type="entry name" value="OS01G0798800 PROTEIN-RELATED"/>
    <property type="match status" value="1"/>
</dbReference>
<accession>A0A7N2L236</accession>
<keyword evidence="2" id="KW-1185">Reference proteome</keyword>
<organism evidence="1 2">
    <name type="scientific">Quercus lobata</name>
    <name type="common">Valley oak</name>
    <dbReference type="NCBI Taxonomy" id="97700"/>
    <lineage>
        <taxon>Eukaryota</taxon>
        <taxon>Viridiplantae</taxon>
        <taxon>Streptophyta</taxon>
        <taxon>Embryophyta</taxon>
        <taxon>Tracheophyta</taxon>
        <taxon>Spermatophyta</taxon>
        <taxon>Magnoliopsida</taxon>
        <taxon>eudicotyledons</taxon>
        <taxon>Gunneridae</taxon>
        <taxon>Pentapetalae</taxon>
        <taxon>rosids</taxon>
        <taxon>fabids</taxon>
        <taxon>Fagales</taxon>
        <taxon>Fagaceae</taxon>
        <taxon>Quercus</taxon>
    </lineage>
</organism>
<proteinExistence type="predicted"/>
<dbReference type="InParanoid" id="A0A7N2L236"/>
<dbReference type="Gramene" id="QL02p094516:mrna">
    <property type="protein sequence ID" value="QL02p094516:mrna"/>
    <property type="gene ID" value="QL02p094516"/>
</dbReference>
<dbReference type="Pfam" id="PF04578">
    <property type="entry name" value="DUF594"/>
    <property type="match status" value="1"/>
</dbReference>
<reference evidence="2" key="1">
    <citation type="journal article" date="2016" name="G3 (Bethesda)">
        <title>First Draft Assembly and Annotation of the Genome of a California Endemic Oak Quercus lobata Nee (Fagaceae).</title>
        <authorList>
            <person name="Sork V.L."/>
            <person name="Fitz-Gibbon S.T."/>
            <person name="Puiu D."/>
            <person name="Crepeau M."/>
            <person name="Gugger P.F."/>
            <person name="Sherman R."/>
            <person name="Stevens K."/>
            <person name="Langley C.H."/>
            <person name="Pellegrini M."/>
            <person name="Salzberg S.L."/>
        </authorList>
    </citation>
    <scope>NUCLEOTIDE SEQUENCE [LARGE SCALE GENOMIC DNA]</scope>
    <source>
        <strain evidence="2">cv. SW786</strain>
    </source>
</reference>
<protein>
    <submittedName>
        <fullName evidence="1">Uncharacterized protein</fullName>
    </submittedName>
</protein>
<dbReference type="AlphaFoldDB" id="A0A7N2L236"/>
<name>A0A7N2L236_QUELO</name>
<evidence type="ECO:0000313" key="2">
    <source>
        <dbReference type="Proteomes" id="UP000594261"/>
    </source>
</evidence>
<dbReference type="InterPro" id="IPR007658">
    <property type="entry name" value="DUF594"/>
</dbReference>
<sequence>MITRYNKPAMMQLLHILAPRSSMHMKYKKYWSRTRTSFPNDLKELIVEEMKEVDKERGSKPFTQRGEWALKMYGCFNHEFKRSVKRDFDKSIITWHVATHICYHSGVHYNKANSRIELSKLLSTYMMYLLVMRPHMLCITTSGIVFEHACTKLLEFLRTIPSIITEEAKASRMLRTYEFPKKSNSNRNKETMVTSKWHILQHVNMLAQKLMDKEDRWHIISSVWMEMLSYAASNCSMDNHADQLRRVGD</sequence>
<dbReference type="Proteomes" id="UP000594261">
    <property type="component" value="Chromosome 2"/>
</dbReference>
<reference evidence="1" key="2">
    <citation type="submission" date="2021-01" db="UniProtKB">
        <authorList>
            <consortium name="EnsemblPlants"/>
        </authorList>
    </citation>
    <scope>IDENTIFICATION</scope>
</reference>